<dbReference type="Proteomes" id="UP000730482">
    <property type="component" value="Unassembled WGS sequence"/>
</dbReference>
<evidence type="ECO:0000256" key="3">
    <source>
        <dbReference type="SAM" id="SignalP"/>
    </source>
</evidence>
<dbReference type="Gene3D" id="3.10.450.30">
    <property type="entry name" value="Microbial ribonucleases"/>
    <property type="match status" value="1"/>
</dbReference>
<feature type="signal peptide" evidence="3">
    <location>
        <begin position="1"/>
        <end position="27"/>
    </location>
</feature>
<keyword evidence="1" id="KW-0540">Nuclease</keyword>
<reference evidence="4 5" key="1">
    <citation type="submission" date="2020-02" db="EMBL/GenBank/DDBJ databases">
        <title>Acidophilic actinobacteria isolated from forest soil.</title>
        <authorList>
            <person name="Golinska P."/>
        </authorList>
    </citation>
    <scope>NUCLEOTIDE SEQUENCE [LARGE SCALE GENOMIC DNA]</scope>
    <source>
        <strain evidence="4 5">NL8</strain>
    </source>
</reference>
<dbReference type="SUPFAM" id="SSF53933">
    <property type="entry name" value="Microbial ribonucleases"/>
    <property type="match status" value="1"/>
</dbReference>
<protein>
    <submittedName>
        <fullName evidence="4">Ribonuclease N</fullName>
    </submittedName>
</protein>
<proteinExistence type="predicted"/>
<name>A0ABS5L4D4_9ACTN</name>
<evidence type="ECO:0000256" key="1">
    <source>
        <dbReference type="ARBA" id="ARBA00022722"/>
    </source>
</evidence>
<dbReference type="Pfam" id="PF00545">
    <property type="entry name" value="Ribonuclease"/>
    <property type="match status" value="1"/>
</dbReference>
<dbReference type="InterPro" id="IPR016191">
    <property type="entry name" value="Ribonuclease/ribotoxin"/>
</dbReference>
<organism evidence="4 5">
    <name type="scientific">Catenulispora pinistramenti</name>
    <dbReference type="NCBI Taxonomy" id="2705254"/>
    <lineage>
        <taxon>Bacteria</taxon>
        <taxon>Bacillati</taxon>
        <taxon>Actinomycetota</taxon>
        <taxon>Actinomycetes</taxon>
        <taxon>Catenulisporales</taxon>
        <taxon>Catenulisporaceae</taxon>
        <taxon>Catenulispora</taxon>
    </lineage>
</organism>
<dbReference type="EMBL" id="JAAFYZ010000240">
    <property type="protein sequence ID" value="MBS2553227.1"/>
    <property type="molecule type" value="Genomic_DNA"/>
</dbReference>
<dbReference type="PROSITE" id="PS51257">
    <property type="entry name" value="PROKAR_LIPOPROTEIN"/>
    <property type="match status" value="1"/>
</dbReference>
<evidence type="ECO:0000313" key="5">
    <source>
        <dbReference type="Proteomes" id="UP000730482"/>
    </source>
</evidence>
<evidence type="ECO:0000313" key="4">
    <source>
        <dbReference type="EMBL" id="MBS2553227.1"/>
    </source>
</evidence>
<keyword evidence="5" id="KW-1185">Reference proteome</keyword>
<dbReference type="RefSeq" id="WP_212019561.1">
    <property type="nucleotide sequence ID" value="NZ_JAAFYZ010000240.1"/>
</dbReference>
<dbReference type="InterPro" id="IPR000026">
    <property type="entry name" value="N1-like"/>
</dbReference>
<accession>A0ABS5L4D4</accession>
<sequence length="149" mass="15876">MSPSASRRRISLLMLLLAALVALVALAGCGSGGDSGSGSGSSGKSTTSVAKPAGMASIAESALPAEARDVIKRIDDGGTFQYRQDGVTFQNRERRLPSEPSGYYREYTVATPGAADRGARRLILGRKSELYYTPDHYRSFMWVLRGGTP</sequence>
<evidence type="ECO:0000256" key="2">
    <source>
        <dbReference type="ARBA" id="ARBA00022801"/>
    </source>
</evidence>
<comment type="caution">
    <text evidence="4">The sequence shown here is derived from an EMBL/GenBank/DDBJ whole genome shotgun (WGS) entry which is preliminary data.</text>
</comment>
<gene>
    <name evidence="4" type="ORF">KGQ19_40880</name>
</gene>
<feature type="chain" id="PRO_5046071782" evidence="3">
    <location>
        <begin position="28"/>
        <end position="149"/>
    </location>
</feature>
<keyword evidence="2" id="KW-0378">Hydrolase</keyword>
<keyword evidence="3" id="KW-0732">Signal</keyword>